<protein>
    <submittedName>
        <fullName evidence="1">Uncharacterized protein</fullName>
    </submittedName>
</protein>
<organism evidence="1 2">
    <name type="scientific">Hephaestia caeni</name>
    <dbReference type="NCBI Taxonomy" id="645617"/>
    <lineage>
        <taxon>Bacteria</taxon>
        <taxon>Pseudomonadati</taxon>
        <taxon>Pseudomonadota</taxon>
        <taxon>Alphaproteobacteria</taxon>
        <taxon>Sphingomonadales</taxon>
        <taxon>Sphingomonadaceae</taxon>
        <taxon>Hephaestia</taxon>
    </lineage>
</organism>
<gene>
    <name evidence="1" type="ORF">DFR49_2371</name>
</gene>
<sequence length="216" mass="23323">MTDLQVTQHRAARIKIALAAISGLSLTLMGCSDPKAASKANFRTALQGWFDAHPECVNIGQMPATVRADGSPADRRGYEALTAAGLLSVQKRRENRPPVMGQDMSYDALVYQPTDAGAKVIRKSDNTLLGGSDLCFARRVVGEVTSFTEPADVMGVRVSQVRYTYRLEDMEPWAGDTAVRAALPSLAKAAGTEQGEDKAALVLTSEGWQHERSLSR</sequence>
<dbReference type="Proteomes" id="UP000266568">
    <property type="component" value="Unassembled WGS sequence"/>
</dbReference>
<dbReference type="AlphaFoldDB" id="A0A397P759"/>
<evidence type="ECO:0000313" key="1">
    <source>
        <dbReference type="EMBL" id="RIA44133.1"/>
    </source>
</evidence>
<dbReference type="RefSeq" id="WP_146163357.1">
    <property type="nucleotide sequence ID" value="NZ_QXDC01000003.1"/>
</dbReference>
<accession>A0A397P759</accession>
<dbReference type="EMBL" id="QXDC01000003">
    <property type="protein sequence ID" value="RIA44133.1"/>
    <property type="molecule type" value="Genomic_DNA"/>
</dbReference>
<name>A0A397P759_9SPHN</name>
<dbReference type="OrthoDB" id="8637570at2"/>
<proteinExistence type="predicted"/>
<reference evidence="1 2" key="1">
    <citation type="submission" date="2018-08" db="EMBL/GenBank/DDBJ databases">
        <title>Genomic Encyclopedia of Type Strains, Phase IV (KMG-IV): sequencing the most valuable type-strain genomes for metagenomic binning, comparative biology and taxonomic classification.</title>
        <authorList>
            <person name="Goeker M."/>
        </authorList>
    </citation>
    <scope>NUCLEOTIDE SEQUENCE [LARGE SCALE GENOMIC DNA]</scope>
    <source>
        <strain evidence="1 2">DSM 25527</strain>
    </source>
</reference>
<comment type="caution">
    <text evidence="1">The sequence shown here is derived from an EMBL/GenBank/DDBJ whole genome shotgun (WGS) entry which is preliminary data.</text>
</comment>
<evidence type="ECO:0000313" key="2">
    <source>
        <dbReference type="Proteomes" id="UP000266568"/>
    </source>
</evidence>
<keyword evidence="2" id="KW-1185">Reference proteome</keyword>